<proteinExistence type="predicted"/>
<protein>
    <submittedName>
        <fullName evidence="2">Uncharacterized protein</fullName>
    </submittedName>
</protein>
<reference evidence="3" key="1">
    <citation type="journal article" date="2019" name="Int. J. Syst. Evol. Microbiol.">
        <title>The Global Catalogue of Microorganisms (GCM) 10K type strain sequencing project: providing services to taxonomists for standard genome sequencing and annotation.</title>
        <authorList>
            <consortium name="The Broad Institute Genomics Platform"/>
            <consortium name="The Broad Institute Genome Sequencing Center for Infectious Disease"/>
            <person name="Wu L."/>
            <person name="Ma J."/>
        </authorList>
    </citation>
    <scope>NUCLEOTIDE SEQUENCE [LARGE SCALE GENOMIC DNA]</scope>
    <source>
        <strain evidence="3">JCM 16953</strain>
    </source>
</reference>
<comment type="caution">
    <text evidence="2">The sequence shown here is derived from an EMBL/GenBank/DDBJ whole genome shotgun (WGS) entry which is preliminary data.</text>
</comment>
<evidence type="ECO:0000313" key="3">
    <source>
        <dbReference type="Proteomes" id="UP001501821"/>
    </source>
</evidence>
<dbReference type="Proteomes" id="UP001501821">
    <property type="component" value="Unassembled WGS sequence"/>
</dbReference>
<dbReference type="RefSeq" id="WP_344775796.1">
    <property type="nucleotide sequence ID" value="NZ_BAABAH010000008.1"/>
</dbReference>
<dbReference type="EMBL" id="BAABAH010000008">
    <property type="protein sequence ID" value="GAA3822103.1"/>
    <property type="molecule type" value="Genomic_DNA"/>
</dbReference>
<sequence>MTTVLLLIGLTLVLTAGVRTVLATIRDDRGTLPPPASHRVDRSLLPPSAR</sequence>
<keyword evidence="3" id="KW-1185">Reference proteome</keyword>
<gene>
    <name evidence="2" type="ORF">GCM10022242_24600</name>
</gene>
<feature type="region of interest" description="Disordered" evidence="1">
    <location>
        <begin position="28"/>
        <end position="50"/>
    </location>
</feature>
<name>A0ABP7IMS6_9ACTN</name>
<accession>A0ABP7IMS6</accession>
<evidence type="ECO:0000256" key="1">
    <source>
        <dbReference type="SAM" id="MobiDB-lite"/>
    </source>
</evidence>
<evidence type="ECO:0000313" key="2">
    <source>
        <dbReference type="EMBL" id="GAA3822103.1"/>
    </source>
</evidence>
<organism evidence="2 3">
    <name type="scientific">Nocardioides panacisoli</name>
    <dbReference type="NCBI Taxonomy" id="627624"/>
    <lineage>
        <taxon>Bacteria</taxon>
        <taxon>Bacillati</taxon>
        <taxon>Actinomycetota</taxon>
        <taxon>Actinomycetes</taxon>
        <taxon>Propionibacteriales</taxon>
        <taxon>Nocardioidaceae</taxon>
        <taxon>Nocardioides</taxon>
    </lineage>
</organism>